<evidence type="ECO:0000256" key="1">
    <source>
        <dbReference type="ARBA" id="ARBA00004604"/>
    </source>
</evidence>
<dbReference type="PROSITE" id="PS50082">
    <property type="entry name" value="WD_REPEATS_2"/>
    <property type="match status" value="3"/>
</dbReference>
<sequence length="516" mass="57555">MGTFKKTNVDVYKKSRSKVTPDTLHWKKFDVPVLVKEFGPVDYINFSPAESHYFAVTCSVRVQIYNSITKLVQKNLNRFQETAYGGSFRSDGRLLCAGGEETHVKLFDVSSKSLLRVFRGHTSAVHRCFFTLAGTQIASFSDDKNVCLWDIPSEKAILSYGEHSDYVRAGATSPVSPEIILSGSYDNTVHMYDTRTQARLLTVDHGCPVESVMFLPTGGVFLTAGGTEIRMWDALASGRLRARISQHHKTITCLALASGNRRLLSGSLDRHVKIYDIATFQAVHTLHYPAAVLGLGVSAGDETVVAGMVDGLVSISQRQEETRSTKRERRKVSNRFVASESPMVDTVVTEDMHPLLAKHDTHLRRFEYSKALDSVLVPYVANKNPHVTVAVMQELMRRKGLQSALASRDEKSLLNILRFVIRNFSDDRFTSVLVDFSNVLLDVYEERVVENVQLRKMVDMLAKRVSQEERLVQELTSLQGCLLMLTSAATCASSAPPPTRAPGLEALSYCPKQLHY</sequence>
<feature type="domain" description="U3 small nucleolar RNA-associated protein 15 C-terminal" evidence="9">
    <location>
        <begin position="344"/>
        <end position="485"/>
    </location>
</feature>
<comment type="function">
    <text evidence="7">Ribosome biogenesis factor. Involved in nucleolar processing of pre-18S ribosomal RNA. Required for optimal pre-ribosomal RNA transcription by RNA polymerase I. Part of the small subunit (SSU) processome, first precursor of the small eukaryotic ribosomal subunit. During the assembly of the SSU processome in the nucleolus, many ribosome biogenesis factors, an RNA chaperone and ribosomal proteins associate with the nascent pre-rRNA and work in concert to generate RNA folding, modifications, rearrangements and cleavage as well as targeted degradation of pre-ribosomal RNA by the RNA exosome.</text>
</comment>
<gene>
    <name evidence="10" type="ORF">PR048_017989</name>
</gene>
<dbReference type="CDD" id="cd00200">
    <property type="entry name" value="WD40"/>
    <property type="match status" value="1"/>
</dbReference>
<evidence type="ECO:0000256" key="4">
    <source>
        <dbReference type="ARBA" id="ARBA00022574"/>
    </source>
</evidence>
<dbReference type="SUPFAM" id="SSF50978">
    <property type="entry name" value="WD40 repeat-like"/>
    <property type="match status" value="1"/>
</dbReference>
<evidence type="ECO:0000259" key="9">
    <source>
        <dbReference type="Pfam" id="PF09384"/>
    </source>
</evidence>
<dbReference type="InterPro" id="IPR001680">
    <property type="entry name" value="WD40_rpt"/>
</dbReference>
<dbReference type="Proteomes" id="UP001159363">
    <property type="component" value="Chromosome 5"/>
</dbReference>
<evidence type="ECO:0000256" key="8">
    <source>
        <dbReference type="PROSITE-ProRule" id="PRU00221"/>
    </source>
</evidence>
<evidence type="ECO:0000256" key="3">
    <source>
        <dbReference type="ARBA" id="ARBA00022552"/>
    </source>
</evidence>
<comment type="caution">
    <text evidence="10">The sequence shown here is derived from an EMBL/GenBank/DDBJ whole genome shotgun (WGS) entry which is preliminary data.</text>
</comment>
<dbReference type="Pfam" id="PF00400">
    <property type="entry name" value="WD40"/>
    <property type="match status" value="3"/>
</dbReference>
<feature type="repeat" description="WD" evidence="8">
    <location>
        <begin position="118"/>
        <end position="159"/>
    </location>
</feature>
<dbReference type="PANTHER" id="PTHR19924">
    <property type="entry name" value="UTP15 U3 SMALL NUCLEOLAR RNA-ASSOCIATED PROTEIN 15 FAMILY MEMBER"/>
    <property type="match status" value="1"/>
</dbReference>
<evidence type="ECO:0000256" key="2">
    <source>
        <dbReference type="ARBA" id="ARBA00018260"/>
    </source>
</evidence>
<dbReference type="EMBL" id="JARBHB010000006">
    <property type="protein sequence ID" value="KAJ8881507.1"/>
    <property type="molecule type" value="Genomic_DNA"/>
</dbReference>
<evidence type="ECO:0000256" key="5">
    <source>
        <dbReference type="ARBA" id="ARBA00022737"/>
    </source>
</evidence>
<keyword evidence="3" id="KW-0698">rRNA processing</keyword>
<dbReference type="SMART" id="SM00320">
    <property type="entry name" value="WD40"/>
    <property type="match status" value="6"/>
</dbReference>
<feature type="repeat" description="WD" evidence="8">
    <location>
        <begin position="244"/>
        <end position="285"/>
    </location>
</feature>
<keyword evidence="6" id="KW-0539">Nucleus</keyword>
<keyword evidence="11" id="KW-1185">Reference proteome</keyword>
<dbReference type="InterPro" id="IPR036322">
    <property type="entry name" value="WD40_repeat_dom_sf"/>
</dbReference>
<keyword evidence="5" id="KW-0677">Repeat</keyword>
<feature type="repeat" description="WD" evidence="8">
    <location>
        <begin position="160"/>
        <end position="202"/>
    </location>
</feature>
<dbReference type="Gene3D" id="2.130.10.10">
    <property type="entry name" value="YVTN repeat-like/Quinoprotein amine dehydrogenase"/>
    <property type="match status" value="2"/>
</dbReference>
<proteinExistence type="predicted"/>
<dbReference type="PROSITE" id="PS50294">
    <property type="entry name" value="WD_REPEATS_REGION"/>
    <property type="match status" value="2"/>
</dbReference>
<evidence type="ECO:0000256" key="7">
    <source>
        <dbReference type="ARBA" id="ARBA00045437"/>
    </source>
</evidence>
<keyword evidence="4 8" id="KW-0853">WD repeat</keyword>
<evidence type="ECO:0000256" key="6">
    <source>
        <dbReference type="ARBA" id="ARBA00023242"/>
    </source>
</evidence>
<protein>
    <recommendedName>
        <fullName evidence="2">U3 small nucleolar RNA-associated protein 15 homolog</fullName>
    </recommendedName>
</protein>
<dbReference type="Pfam" id="PF09384">
    <property type="entry name" value="UTP15_C"/>
    <property type="match status" value="1"/>
</dbReference>
<dbReference type="PANTHER" id="PTHR19924:SF26">
    <property type="entry name" value="U3 SMALL NUCLEOLAR RNA-ASSOCIATED PROTEIN 15 HOMOLOG"/>
    <property type="match status" value="1"/>
</dbReference>
<evidence type="ECO:0000313" key="11">
    <source>
        <dbReference type="Proteomes" id="UP001159363"/>
    </source>
</evidence>
<comment type="subcellular location">
    <subcellularLocation>
        <location evidence="1">Nucleus</location>
        <location evidence="1">Nucleolus</location>
    </subcellularLocation>
</comment>
<reference evidence="10 11" key="1">
    <citation type="submission" date="2023-02" db="EMBL/GenBank/DDBJ databases">
        <title>LHISI_Scaffold_Assembly.</title>
        <authorList>
            <person name="Stuart O.P."/>
            <person name="Cleave R."/>
            <person name="Magrath M.J.L."/>
            <person name="Mikheyev A.S."/>
        </authorList>
    </citation>
    <scope>NUCLEOTIDE SEQUENCE [LARGE SCALE GENOMIC DNA]</scope>
    <source>
        <strain evidence="10">Daus_M_001</strain>
        <tissue evidence="10">Leg muscle</tissue>
    </source>
</reference>
<organism evidence="10 11">
    <name type="scientific">Dryococelus australis</name>
    <dbReference type="NCBI Taxonomy" id="614101"/>
    <lineage>
        <taxon>Eukaryota</taxon>
        <taxon>Metazoa</taxon>
        <taxon>Ecdysozoa</taxon>
        <taxon>Arthropoda</taxon>
        <taxon>Hexapoda</taxon>
        <taxon>Insecta</taxon>
        <taxon>Pterygota</taxon>
        <taxon>Neoptera</taxon>
        <taxon>Polyneoptera</taxon>
        <taxon>Phasmatodea</taxon>
        <taxon>Verophasmatodea</taxon>
        <taxon>Anareolatae</taxon>
        <taxon>Phasmatidae</taxon>
        <taxon>Eurycanthinae</taxon>
        <taxon>Dryococelus</taxon>
    </lineage>
</organism>
<evidence type="ECO:0000313" key="10">
    <source>
        <dbReference type="EMBL" id="KAJ8881507.1"/>
    </source>
</evidence>
<accession>A0ABQ9HB04</accession>
<dbReference type="InterPro" id="IPR018983">
    <property type="entry name" value="U3_snoRNA-assocProt_15_C"/>
</dbReference>
<name>A0ABQ9HB04_9NEOP</name>
<dbReference type="InterPro" id="IPR015943">
    <property type="entry name" value="WD40/YVTN_repeat-like_dom_sf"/>
</dbReference>